<dbReference type="Pfam" id="PF07735">
    <property type="entry name" value="FBA_2"/>
    <property type="match status" value="1"/>
</dbReference>
<feature type="domain" description="F-box" evidence="1">
    <location>
        <begin position="4"/>
        <end position="42"/>
    </location>
</feature>
<dbReference type="PANTHER" id="PTHR21503:SF8">
    <property type="entry name" value="F-BOX ASSOCIATED DOMAIN-CONTAINING PROTEIN-RELATED"/>
    <property type="match status" value="1"/>
</dbReference>
<proteinExistence type="predicted"/>
<dbReference type="CTD" id="9826169"/>
<dbReference type="PROSITE" id="PS50181">
    <property type="entry name" value="FBOX"/>
    <property type="match status" value="1"/>
</dbReference>
<gene>
    <name evidence="2" type="ORF">GCK72_007089</name>
</gene>
<organism evidence="2 3">
    <name type="scientific">Caenorhabditis remanei</name>
    <name type="common">Caenorhabditis vulgaris</name>
    <dbReference type="NCBI Taxonomy" id="31234"/>
    <lineage>
        <taxon>Eukaryota</taxon>
        <taxon>Metazoa</taxon>
        <taxon>Ecdysozoa</taxon>
        <taxon>Nematoda</taxon>
        <taxon>Chromadorea</taxon>
        <taxon>Rhabditida</taxon>
        <taxon>Rhabditina</taxon>
        <taxon>Rhabditomorpha</taxon>
        <taxon>Rhabditoidea</taxon>
        <taxon>Rhabditidae</taxon>
        <taxon>Peloderinae</taxon>
        <taxon>Caenorhabditis</taxon>
    </lineage>
</organism>
<sequence>MTSPFPLLRMPSVALKLIIDSMELNSLIALSLASRKSHSVIKAHHRKPINGRIHTSRDTPLVFSFSGHSYVFSALDFDSSIKPSSKILEFITWEKEEVPIKIDPVDGYLKAFKIDEVDGLRTFIVYVTSLLNIYMLEISFCKQSIWLVDWVNSRQEGAPLHSALFVDRKEELSEEQYLHILRDCTASVKKWLYTTAPPNFRYSEKFRKIDCLDIIDGKWVTIQNLLTMDGIDICLESSSLTNTDLNVFLKHWLAGGCPRLKFFLARTGTVNILEVLTDLFEDAVLFEQRRKYTSPFRFTPRLKHGYDIQREDGVTATVSDSKQGCLVIVVWPETTYNDFKPL</sequence>
<dbReference type="Proteomes" id="UP000483820">
    <property type="component" value="Chromosome II"/>
</dbReference>
<dbReference type="InterPro" id="IPR001810">
    <property type="entry name" value="F-box_dom"/>
</dbReference>
<dbReference type="PANTHER" id="PTHR21503">
    <property type="entry name" value="F-BOX-CONTAINING HYPOTHETICAL PROTEIN C.ELEGANS"/>
    <property type="match status" value="1"/>
</dbReference>
<dbReference type="GeneID" id="9826169"/>
<reference evidence="2 3" key="1">
    <citation type="submission" date="2019-12" db="EMBL/GenBank/DDBJ databases">
        <title>Chromosome-level assembly of the Caenorhabditis remanei genome.</title>
        <authorList>
            <person name="Teterina A.A."/>
            <person name="Willis J.H."/>
            <person name="Phillips P.C."/>
        </authorList>
    </citation>
    <scope>NUCLEOTIDE SEQUENCE [LARGE SCALE GENOMIC DNA]</scope>
    <source>
        <strain evidence="2 3">PX506</strain>
        <tissue evidence="2">Whole organism</tissue>
    </source>
</reference>
<dbReference type="AlphaFoldDB" id="A0A6A5HJ11"/>
<evidence type="ECO:0000259" key="1">
    <source>
        <dbReference type="PROSITE" id="PS50181"/>
    </source>
</evidence>
<dbReference type="EMBL" id="WUAV01000002">
    <property type="protein sequence ID" value="KAF1767131.1"/>
    <property type="molecule type" value="Genomic_DNA"/>
</dbReference>
<name>A0A6A5HJ11_CAERE</name>
<dbReference type="Pfam" id="PF00646">
    <property type="entry name" value="F-box"/>
    <property type="match status" value="1"/>
</dbReference>
<evidence type="ECO:0000313" key="3">
    <source>
        <dbReference type="Proteomes" id="UP000483820"/>
    </source>
</evidence>
<protein>
    <recommendedName>
        <fullName evidence="1">F-box domain-containing protein</fullName>
    </recommendedName>
</protein>
<dbReference type="KEGG" id="crq:GCK72_007089"/>
<dbReference type="InterPro" id="IPR012885">
    <property type="entry name" value="F-box_Sdz-33"/>
</dbReference>
<dbReference type="RefSeq" id="XP_003099855.2">
    <property type="nucleotide sequence ID" value="XM_003099807.2"/>
</dbReference>
<accession>A0A6A5HJ11</accession>
<comment type="caution">
    <text evidence="2">The sequence shown here is derived from an EMBL/GenBank/DDBJ whole genome shotgun (WGS) entry which is preliminary data.</text>
</comment>
<evidence type="ECO:0000313" key="2">
    <source>
        <dbReference type="EMBL" id="KAF1767131.1"/>
    </source>
</evidence>